<feature type="non-terminal residue" evidence="6">
    <location>
        <position position="246"/>
    </location>
</feature>
<evidence type="ECO:0000256" key="2">
    <source>
        <dbReference type="ARBA" id="ARBA00022478"/>
    </source>
</evidence>
<evidence type="ECO:0000313" key="7">
    <source>
        <dbReference type="Proteomes" id="UP000749559"/>
    </source>
</evidence>
<keyword evidence="2" id="KW-0240">DNA-directed RNA polymerase</keyword>
<dbReference type="PANTHER" id="PTHR13408:SF0">
    <property type="entry name" value="DNA-DIRECTED RNA POLYMERASE III SUBUNIT RPC4"/>
    <property type="match status" value="1"/>
</dbReference>
<reference evidence="6" key="1">
    <citation type="submission" date="2022-03" db="EMBL/GenBank/DDBJ databases">
        <authorList>
            <person name="Martin C."/>
        </authorList>
    </citation>
    <scope>NUCLEOTIDE SEQUENCE</scope>
</reference>
<dbReference type="EMBL" id="CAIIXF020000009">
    <property type="protein sequence ID" value="CAH1793901.1"/>
    <property type="molecule type" value="Genomic_DNA"/>
</dbReference>
<gene>
    <name evidence="6" type="ORF">OFUS_LOCUS18689</name>
</gene>
<proteinExistence type="predicted"/>
<comment type="subcellular location">
    <subcellularLocation>
        <location evidence="1">Nucleus</location>
    </subcellularLocation>
</comment>
<sequence>GGSGGVFNAKVKCERPQSEETKRIIDDLLRDDFVADKDGRNDNNMGPVQLPLAHIVKKEDIKEEKIKVKAEPGSEESAMEIEVPSIEDSIPTVRPNTPEDISKMTCQDLFMRPQKSEHGDLIFLQLPDSLPGAPLTKPDERPKKPTDKAPNSQPEKDISEDMKKCTLNDISEGYIGKLQVLKSGKTRLLLGNVNLDVSMGTPCGFLQDLVSVQIAGETGDMCSLGNIKHRLVCLPDFESLLTQTQR</sequence>
<keyword evidence="3" id="KW-0804">Transcription</keyword>
<dbReference type="InterPro" id="IPR007811">
    <property type="entry name" value="RPC4"/>
</dbReference>
<dbReference type="AlphaFoldDB" id="A0A8J1UQ93"/>
<dbReference type="GO" id="GO:0042797">
    <property type="term" value="P:tRNA transcription by RNA polymerase III"/>
    <property type="evidence" value="ECO:0007669"/>
    <property type="project" value="TreeGrafter"/>
</dbReference>
<dbReference type="PANTHER" id="PTHR13408">
    <property type="entry name" value="DNA-DIRECTED RNA POLYMERASE III"/>
    <property type="match status" value="1"/>
</dbReference>
<name>A0A8J1UQ93_OWEFU</name>
<evidence type="ECO:0000256" key="3">
    <source>
        <dbReference type="ARBA" id="ARBA00023163"/>
    </source>
</evidence>
<dbReference type="GO" id="GO:0005666">
    <property type="term" value="C:RNA polymerase III complex"/>
    <property type="evidence" value="ECO:0007669"/>
    <property type="project" value="InterPro"/>
</dbReference>
<dbReference type="GO" id="GO:0003677">
    <property type="term" value="F:DNA binding"/>
    <property type="evidence" value="ECO:0007669"/>
    <property type="project" value="InterPro"/>
</dbReference>
<dbReference type="OrthoDB" id="5836119at2759"/>
<comment type="caution">
    <text evidence="6">The sequence shown here is derived from an EMBL/GenBank/DDBJ whole genome shotgun (WGS) entry which is preliminary data.</text>
</comment>
<keyword evidence="4" id="KW-0539">Nucleus</keyword>
<feature type="region of interest" description="Disordered" evidence="5">
    <location>
        <begin position="127"/>
        <end position="161"/>
    </location>
</feature>
<feature type="compositionally biased region" description="Basic and acidic residues" evidence="5">
    <location>
        <begin position="137"/>
        <end position="147"/>
    </location>
</feature>
<dbReference type="Proteomes" id="UP000749559">
    <property type="component" value="Unassembled WGS sequence"/>
</dbReference>
<accession>A0A8J1UQ93</accession>
<organism evidence="6 7">
    <name type="scientific">Owenia fusiformis</name>
    <name type="common">Polychaete worm</name>
    <dbReference type="NCBI Taxonomy" id="6347"/>
    <lineage>
        <taxon>Eukaryota</taxon>
        <taxon>Metazoa</taxon>
        <taxon>Spiralia</taxon>
        <taxon>Lophotrochozoa</taxon>
        <taxon>Annelida</taxon>
        <taxon>Polychaeta</taxon>
        <taxon>Sedentaria</taxon>
        <taxon>Canalipalpata</taxon>
        <taxon>Sabellida</taxon>
        <taxon>Oweniida</taxon>
        <taxon>Oweniidae</taxon>
        <taxon>Owenia</taxon>
    </lineage>
</organism>
<keyword evidence="7" id="KW-1185">Reference proteome</keyword>
<evidence type="ECO:0000256" key="4">
    <source>
        <dbReference type="ARBA" id="ARBA00023242"/>
    </source>
</evidence>
<feature type="region of interest" description="Disordered" evidence="5">
    <location>
        <begin position="66"/>
        <end position="97"/>
    </location>
</feature>
<evidence type="ECO:0000256" key="5">
    <source>
        <dbReference type="SAM" id="MobiDB-lite"/>
    </source>
</evidence>
<dbReference type="Pfam" id="PF05132">
    <property type="entry name" value="RNA_pol_Rpc4"/>
    <property type="match status" value="1"/>
</dbReference>
<evidence type="ECO:0000313" key="6">
    <source>
        <dbReference type="EMBL" id="CAH1793901.1"/>
    </source>
</evidence>
<protein>
    <submittedName>
        <fullName evidence="6">Uncharacterized protein</fullName>
    </submittedName>
</protein>
<evidence type="ECO:0000256" key="1">
    <source>
        <dbReference type="ARBA" id="ARBA00004123"/>
    </source>
</evidence>